<reference evidence="1" key="1">
    <citation type="submission" date="2020-08" db="EMBL/GenBank/DDBJ databases">
        <title>Multicomponent nature underlies the extraordinary mechanical properties of spider dragline silk.</title>
        <authorList>
            <person name="Kono N."/>
            <person name="Nakamura H."/>
            <person name="Mori M."/>
            <person name="Yoshida Y."/>
            <person name="Ohtoshi R."/>
            <person name="Malay A.D."/>
            <person name="Moran D.A.P."/>
            <person name="Tomita M."/>
            <person name="Numata K."/>
            <person name="Arakawa K."/>
        </authorList>
    </citation>
    <scope>NUCLEOTIDE SEQUENCE</scope>
</reference>
<proteinExistence type="predicted"/>
<dbReference type="OrthoDB" id="6453915at2759"/>
<dbReference type="AlphaFoldDB" id="A0A8X6XVA0"/>
<name>A0A8X6XVA0_9ARAC</name>
<gene>
    <name evidence="1" type="ORF">TNIN_385901</name>
</gene>
<evidence type="ECO:0000313" key="2">
    <source>
        <dbReference type="Proteomes" id="UP000886998"/>
    </source>
</evidence>
<evidence type="ECO:0000313" key="1">
    <source>
        <dbReference type="EMBL" id="GFY60204.1"/>
    </source>
</evidence>
<keyword evidence="2" id="KW-1185">Reference proteome</keyword>
<organism evidence="1 2">
    <name type="scientific">Trichonephila inaurata madagascariensis</name>
    <dbReference type="NCBI Taxonomy" id="2747483"/>
    <lineage>
        <taxon>Eukaryota</taxon>
        <taxon>Metazoa</taxon>
        <taxon>Ecdysozoa</taxon>
        <taxon>Arthropoda</taxon>
        <taxon>Chelicerata</taxon>
        <taxon>Arachnida</taxon>
        <taxon>Araneae</taxon>
        <taxon>Araneomorphae</taxon>
        <taxon>Entelegynae</taxon>
        <taxon>Araneoidea</taxon>
        <taxon>Nephilidae</taxon>
        <taxon>Trichonephila</taxon>
        <taxon>Trichonephila inaurata</taxon>
    </lineage>
</organism>
<dbReference type="EMBL" id="BMAV01013034">
    <property type="protein sequence ID" value="GFY60204.1"/>
    <property type="molecule type" value="Genomic_DNA"/>
</dbReference>
<sequence>MDALLEAMGAFDNKQVEVRPSLESLQFFSYKNIVKNLKHSHSLMEEDESWDHKDILRVSQEELKQFIKFHMGKNYLERENHGWDLVIGATDLATYVYIDRIIPEVMQYLEKEHHVHDMMKRYRWREEEPANV</sequence>
<comment type="caution">
    <text evidence="1">The sequence shown here is derived from an EMBL/GenBank/DDBJ whole genome shotgun (WGS) entry which is preliminary data.</text>
</comment>
<protein>
    <submittedName>
        <fullName evidence="1">Uncharacterized protein</fullName>
    </submittedName>
</protein>
<dbReference type="Proteomes" id="UP000886998">
    <property type="component" value="Unassembled WGS sequence"/>
</dbReference>
<accession>A0A8X6XVA0</accession>